<reference evidence="2" key="2">
    <citation type="submission" date="2020-04" db="EMBL/GenBank/DDBJ databases">
        <authorList>
            <consortium name="NCBI Genome Project"/>
        </authorList>
    </citation>
    <scope>NUCLEOTIDE SEQUENCE</scope>
    <source>
        <strain evidence="2">CBS 342.82</strain>
    </source>
</reference>
<dbReference type="RefSeq" id="XP_033460859.1">
    <property type="nucleotide sequence ID" value="XM_033599633.1"/>
</dbReference>
<dbReference type="Proteomes" id="UP000504637">
    <property type="component" value="Unplaced"/>
</dbReference>
<accession>A0A6J3M7F4</accession>
<organism evidence="2">
    <name type="scientific">Dissoconium aciculare CBS 342.82</name>
    <dbReference type="NCBI Taxonomy" id="1314786"/>
    <lineage>
        <taxon>Eukaryota</taxon>
        <taxon>Fungi</taxon>
        <taxon>Dikarya</taxon>
        <taxon>Ascomycota</taxon>
        <taxon>Pezizomycotina</taxon>
        <taxon>Dothideomycetes</taxon>
        <taxon>Dothideomycetidae</taxon>
        <taxon>Mycosphaerellales</taxon>
        <taxon>Dissoconiaceae</taxon>
        <taxon>Dissoconium</taxon>
    </lineage>
</organism>
<protein>
    <submittedName>
        <fullName evidence="2">Uncharacterized protein</fullName>
    </submittedName>
</protein>
<gene>
    <name evidence="2" type="ORF">K489DRAFT_208757</name>
</gene>
<evidence type="ECO:0000313" key="1">
    <source>
        <dbReference type="Proteomes" id="UP000504637"/>
    </source>
</evidence>
<reference evidence="2" key="1">
    <citation type="submission" date="2020-01" db="EMBL/GenBank/DDBJ databases">
        <authorList>
            <consortium name="DOE Joint Genome Institute"/>
            <person name="Haridas S."/>
            <person name="Albert R."/>
            <person name="Binder M."/>
            <person name="Bloem J."/>
            <person name="Labutti K."/>
            <person name="Salamov A."/>
            <person name="Andreopoulos B."/>
            <person name="Baker S.E."/>
            <person name="Barry K."/>
            <person name="Bills G."/>
            <person name="Bluhm B.H."/>
            <person name="Cannon C."/>
            <person name="Castanera R."/>
            <person name="Culley D.E."/>
            <person name="Daum C."/>
            <person name="Ezra D."/>
            <person name="Gonzalez J.B."/>
            <person name="Henrissat B."/>
            <person name="Kuo A."/>
            <person name="Liang C."/>
            <person name="Lipzen A."/>
            <person name="Lutzoni F."/>
            <person name="Magnuson J."/>
            <person name="Mondo S."/>
            <person name="Nolan M."/>
            <person name="Ohm R."/>
            <person name="Pangilinan J."/>
            <person name="Park H.-J."/>
            <person name="Ramirez L."/>
            <person name="Alfaro M."/>
            <person name="Sun H."/>
            <person name="Tritt A."/>
            <person name="Yoshinaga Y."/>
            <person name="Zwiers L.-H."/>
            <person name="Turgeon B.G."/>
            <person name="Goodwin S.B."/>
            <person name="Spatafora J.W."/>
            <person name="Crous P.W."/>
            <person name="Grigoriev I.V."/>
        </authorList>
    </citation>
    <scope>NUCLEOTIDE SEQUENCE</scope>
    <source>
        <strain evidence="2">CBS 342.82</strain>
    </source>
</reference>
<sequence length="131" mass="14237">MRMMSKDLMSRITVISRTISGMLVLLQTPARYLLALSCEGGLGIAASWTDLRPSERLKECENADIEQCGVVVSAFSVSDIIQRKPEQHTVTSAHSSHTMPGVSSAKFARARVQGAFLLCGVCRQSEQPPVT</sequence>
<keyword evidence="1" id="KW-1185">Reference proteome</keyword>
<evidence type="ECO:0000313" key="2">
    <source>
        <dbReference type="RefSeq" id="XP_033460859.1"/>
    </source>
</evidence>
<name>A0A6J3M7F4_9PEZI</name>
<dbReference type="GeneID" id="54357432"/>
<dbReference type="AlphaFoldDB" id="A0A6J3M7F4"/>
<reference evidence="2" key="3">
    <citation type="submission" date="2025-08" db="UniProtKB">
        <authorList>
            <consortium name="RefSeq"/>
        </authorList>
    </citation>
    <scope>IDENTIFICATION</scope>
    <source>
        <strain evidence="2">CBS 342.82</strain>
    </source>
</reference>
<proteinExistence type="predicted"/>